<accession>Q11GJ1</accession>
<dbReference type="InterPro" id="IPR036527">
    <property type="entry name" value="SCP2_sterol-bd_dom_sf"/>
</dbReference>
<dbReference type="HOGENOM" id="CLU_076095_1_0_5"/>
<dbReference type="InterPro" id="IPR011991">
    <property type="entry name" value="ArsR-like_HTH"/>
</dbReference>
<evidence type="ECO:0000256" key="3">
    <source>
        <dbReference type="ARBA" id="ARBA00023163"/>
    </source>
</evidence>
<evidence type="ECO:0000256" key="2">
    <source>
        <dbReference type="ARBA" id="ARBA00023125"/>
    </source>
</evidence>
<organism evidence="5">
    <name type="scientific">Chelativorans sp. (strain BNC1)</name>
    <dbReference type="NCBI Taxonomy" id="266779"/>
    <lineage>
        <taxon>Bacteria</taxon>
        <taxon>Pseudomonadati</taxon>
        <taxon>Pseudomonadota</taxon>
        <taxon>Alphaproteobacteria</taxon>
        <taxon>Hyphomicrobiales</taxon>
        <taxon>Phyllobacteriaceae</taxon>
        <taxon>Chelativorans</taxon>
    </lineage>
</organism>
<sequence length="216" mass="24647">MASEILCSRWTTLIIRELMCGTTRFNDLRRGVPRMSPALLSKRLKELERAGIVRTAPSQAGPMEYRLTEAGEDLRPIILGIGFWGQRWVESQLTLKNLDPSLLMWDMRRNLNPKPLPPKRCTIQFQYPELPPSRRNWWLVVDAGNVDLCGFDPGFEVDLLVTGSLRSMTAVWMGLSIVRKEVEAGRLELIGDPQIARAMQQWLGLSTFAPETRRVQ</sequence>
<name>Q11GJ1_CHESB</name>
<dbReference type="PANTHER" id="PTHR33204:SF18">
    <property type="entry name" value="TRANSCRIPTIONAL REGULATORY PROTEIN"/>
    <property type="match status" value="1"/>
</dbReference>
<dbReference type="Pfam" id="PF01638">
    <property type="entry name" value="HxlR"/>
    <property type="match status" value="1"/>
</dbReference>
<dbReference type="PROSITE" id="PS51118">
    <property type="entry name" value="HTH_HXLR"/>
    <property type="match status" value="1"/>
</dbReference>
<protein>
    <submittedName>
        <fullName evidence="5">Transcriptional regulator, HxlR family</fullName>
    </submittedName>
</protein>
<dbReference type="GO" id="GO:0006355">
    <property type="term" value="P:regulation of DNA-templated transcription"/>
    <property type="evidence" value="ECO:0007669"/>
    <property type="project" value="UniProtKB-ARBA"/>
</dbReference>
<dbReference type="AlphaFoldDB" id="Q11GJ1"/>
<feature type="domain" description="HTH hxlR-type" evidence="4">
    <location>
        <begin position="1"/>
        <end position="93"/>
    </location>
</feature>
<keyword evidence="2" id="KW-0238">DNA-binding</keyword>
<dbReference type="SUPFAM" id="SSF46785">
    <property type="entry name" value="Winged helix' DNA-binding domain"/>
    <property type="match status" value="1"/>
</dbReference>
<evidence type="ECO:0000259" key="4">
    <source>
        <dbReference type="PROSITE" id="PS51118"/>
    </source>
</evidence>
<keyword evidence="1" id="KW-0805">Transcription regulation</keyword>
<dbReference type="InterPro" id="IPR036388">
    <property type="entry name" value="WH-like_DNA-bd_sf"/>
</dbReference>
<dbReference type="OrthoDB" id="9782219at2"/>
<reference evidence="5" key="1">
    <citation type="submission" date="2006-06" db="EMBL/GenBank/DDBJ databases">
        <title>Complete sequence of chromosome of Chelativorans sp. BNC1.</title>
        <authorList>
            <consortium name="US DOE Joint Genome Institute"/>
            <person name="Copeland A."/>
            <person name="Lucas S."/>
            <person name="Lapidus A."/>
            <person name="Barry K."/>
            <person name="Detter J.C."/>
            <person name="Glavina del Rio T."/>
            <person name="Hammon N."/>
            <person name="Israni S."/>
            <person name="Dalin E."/>
            <person name="Tice H."/>
            <person name="Pitluck S."/>
            <person name="Chertkov O."/>
            <person name="Brettin T."/>
            <person name="Bruce D."/>
            <person name="Han C."/>
            <person name="Tapia R."/>
            <person name="Gilna P."/>
            <person name="Schmutz J."/>
            <person name="Larimer F."/>
            <person name="Land M."/>
            <person name="Hauser L."/>
            <person name="Kyrpides N."/>
            <person name="Mikhailova N."/>
            <person name="Richardson P."/>
        </authorList>
    </citation>
    <scope>NUCLEOTIDE SEQUENCE</scope>
    <source>
        <strain evidence="5">BNC1</strain>
    </source>
</reference>
<dbReference type="CDD" id="cd00090">
    <property type="entry name" value="HTH_ARSR"/>
    <property type="match status" value="1"/>
</dbReference>
<dbReference type="InterPro" id="IPR036390">
    <property type="entry name" value="WH_DNA-bd_sf"/>
</dbReference>
<dbReference type="STRING" id="266779.Meso_2092"/>
<dbReference type="SUPFAM" id="SSF55718">
    <property type="entry name" value="SCP-like"/>
    <property type="match status" value="1"/>
</dbReference>
<dbReference type="InterPro" id="IPR002577">
    <property type="entry name" value="HTH_HxlR"/>
</dbReference>
<dbReference type="GO" id="GO:0003677">
    <property type="term" value="F:DNA binding"/>
    <property type="evidence" value="ECO:0007669"/>
    <property type="project" value="UniProtKB-KW"/>
</dbReference>
<dbReference type="KEGG" id="mes:Meso_2092"/>
<dbReference type="eggNOG" id="COG1733">
    <property type="taxonomic scope" value="Bacteria"/>
</dbReference>
<proteinExistence type="predicted"/>
<dbReference type="PANTHER" id="PTHR33204">
    <property type="entry name" value="TRANSCRIPTIONAL REGULATOR, MARR FAMILY"/>
    <property type="match status" value="1"/>
</dbReference>
<evidence type="ECO:0000256" key="1">
    <source>
        <dbReference type="ARBA" id="ARBA00023015"/>
    </source>
</evidence>
<evidence type="ECO:0000313" key="5">
    <source>
        <dbReference type="EMBL" id="ABG63484.1"/>
    </source>
</evidence>
<keyword evidence="3" id="KW-0804">Transcription</keyword>
<gene>
    <name evidence="5" type="ordered locus">Meso_2092</name>
</gene>
<dbReference type="EMBL" id="CP000390">
    <property type="protein sequence ID" value="ABG63484.1"/>
    <property type="molecule type" value="Genomic_DNA"/>
</dbReference>
<dbReference type="Gene3D" id="1.10.10.10">
    <property type="entry name" value="Winged helix-like DNA-binding domain superfamily/Winged helix DNA-binding domain"/>
    <property type="match status" value="1"/>
</dbReference>